<evidence type="ECO:0000313" key="1">
    <source>
        <dbReference type="EMBL" id="KAI0029577.1"/>
    </source>
</evidence>
<reference evidence="1" key="2">
    <citation type="journal article" date="2022" name="New Phytol.">
        <title>Evolutionary transition to the ectomycorrhizal habit in the genomes of a hyperdiverse lineage of mushroom-forming fungi.</title>
        <authorList>
            <person name="Looney B."/>
            <person name="Miyauchi S."/>
            <person name="Morin E."/>
            <person name="Drula E."/>
            <person name="Courty P.E."/>
            <person name="Kohler A."/>
            <person name="Kuo A."/>
            <person name="LaButti K."/>
            <person name="Pangilinan J."/>
            <person name="Lipzen A."/>
            <person name="Riley R."/>
            <person name="Andreopoulos W."/>
            <person name="He G."/>
            <person name="Johnson J."/>
            <person name="Nolan M."/>
            <person name="Tritt A."/>
            <person name="Barry K.W."/>
            <person name="Grigoriev I.V."/>
            <person name="Nagy L.G."/>
            <person name="Hibbett D."/>
            <person name="Henrissat B."/>
            <person name="Matheny P.B."/>
            <person name="Labbe J."/>
            <person name="Martin F.M."/>
        </authorList>
    </citation>
    <scope>NUCLEOTIDE SEQUENCE</scope>
    <source>
        <strain evidence="1">EC-137</strain>
    </source>
</reference>
<name>A0ACB8QCW8_9AGAM</name>
<proteinExistence type="predicted"/>
<evidence type="ECO:0000313" key="2">
    <source>
        <dbReference type="Proteomes" id="UP000814128"/>
    </source>
</evidence>
<dbReference type="EMBL" id="MU273667">
    <property type="protein sequence ID" value="KAI0029577.1"/>
    <property type="molecule type" value="Genomic_DNA"/>
</dbReference>
<protein>
    <submittedName>
        <fullName evidence="1">Uncharacterized protein</fullName>
    </submittedName>
</protein>
<dbReference type="Proteomes" id="UP000814128">
    <property type="component" value="Unassembled WGS sequence"/>
</dbReference>
<reference evidence="1" key="1">
    <citation type="submission" date="2021-02" db="EMBL/GenBank/DDBJ databases">
        <authorList>
            <consortium name="DOE Joint Genome Institute"/>
            <person name="Ahrendt S."/>
            <person name="Looney B.P."/>
            <person name="Miyauchi S."/>
            <person name="Morin E."/>
            <person name="Drula E."/>
            <person name="Courty P.E."/>
            <person name="Chicoki N."/>
            <person name="Fauchery L."/>
            <person name="Kohler A."/>
            <person name="Kuo A."/>
            <person name="Labutti K."/>
            <person name="Pangilinan J."/>
            <person name="Lipzen A."/>
            <person name="Riley R."/>
            <person name="Andreopoulos W."/>
            <person name="He G."/>
            <person name="Johnson J."/>
            <person name="Barry K.W."/>
            <person name="Grigoriev I.V."/>
            <person name="Nagy L."/>
            <person name="Hibbett D."/>
            <person name="Henrissat B."/>
            <person name="Matheny P.B."/>
            <person name="Labbe J."/>
            <person name="Martin F."/>
        </authorList>
    </citation>
    <scope>NUCLEOTIDE SEQUENCE</scope>
    <source>
        <strain evidence="1">EC-137</strain>
    </source>
</reference>
<organism evidence="1 2">
    <name type="scientific">Vararia minispora EC-137</name>
    <dbReference type="NCBI Taxonomy" id="1314806"/>
    <lineage>
        <taxon>Eukaryota</taxon>
        <taxon>Fungi</taxon>
        <taxon>Dikarya</taxon>
        <taxon>Basidiomycota</taxon>
        <taxon>Agaricomycotina</taxon>
        <taxon>Agaricomycetes</taxon>
        <taxon>Russulales</taxon>
        <taxon>Lachnocladiaceae</taxon>
        <taxon>Vararia</taxon>
    </lineage>
</organism>
<gene>
    <name evidence="1" type="ORF">K488DRAFT_88576</name>
</gene>
<accession>A0ACB8QCW8</accession>
<comment type="caution">
    <text evidence="1">The sequence shown here is derived from an EMBL/GenBank/DDBJ whole genome shotgun (WGS) entry which is preliminary data.</text>
</comment>
<sequence>MPLNVDPSSTCDICMDPFQVPGHEADPSKTPHCISCGHIFCRSCLLNVLETEGMEYPVCPHCRKPYRRDKVKPLFVGSDPQRDTPTSVHLADAVRRVDSIVSGLERNGIGALPQDLNEAVDSISGFVQTHVGFYLRTERLVDAFATVLEKYAEKERQIADLEFHRRRHAIADEQESRRNHALEETYLDKIQELENELDKLNVARVYTNPRPMHPSVPPTPEVHKRRNTTGSGGTAASPIVPLPVTEGRTPVSREEVQRTVQALADLRQQRENAEHAPRGDVIEQGNALGLGDGGGHHRSWPDGPHMSQAYTSRRLFEGRVVEQGNARQSAEEPTGADHGASTRESGGIMRADRPAGEHSFPRHTRRASTGSQAALFLESSGPPAEPSRRVDLRSEDECRGHEDRRILEERRDRRARDGYGENRVAVEAQGLGYPETPLRAFSSQSQTLNIATCPPGDTVERRGVPASSMESLPLNPTAPEALMDRIRAPSMARSVSFRAQPVIDSEYATPRISNPTTPYSSTVPTPHTSASSLHPSPNVAPYSTMPSPSDYPQPPRPSPYGPPPALLYTPQPSSMQAPPIPAHTRPHRSDRASSRIRDVLSSAVNPWDVSSPPVPTQWTSPVNPTWATPQRVEPVTVPAVRRNDTLLF</sequence>
<keyword evidence="2" id="KW-1185">Reference proteome</keyword>